<evidence type="ECO:0000313" key="2">
    <source>
        <dbReference type="EMBL" id="RDX67178.1"/>
    </source>
</evidence>
<dbReference type="InterPro" id="IPR043128">
    <property type="entry name" value="Rev_trsase/Diguanyl_cyclase"/>
</dbReference>
<keyword evidence="3" id="KW-1185">Reference proteome</keyword>
<dbReference type="Pfam" id="PF00078">
    <property type="entry name" value="RVT_1"/>
    <property type="match status" value="1"/>
</dbReference>
<name>A0A371EMA0_MUCPR</name>
<dbReference type="Gene3D" id="3.30.70.270">
    <property type="match status" value="1"/>
</dbReference>
<dbReference type="SUPFAM" id="SSF56672">
    <property type="entry name" value="DNA/RNA polymerases"/>
    <property type="match status" value="1"/>
</dbReference>
<dbReference type="AlphaFoldDB" id="A0A371EMA0"/>
<accession>A0A371EMA0</accession>
<dbReference type="PANTHER" id="PTHR24559:SF432">
    <property type="entry name" value="RNA-DIRECTED DNA POLYMERASE HOMOLOG"/>
    <property type="match status" value="1"/>
</dbReference>
<organism evidence="2 3">
    <name type="scientific">Mucuna pruriens</name>
    <name type="common">Velvet bean</name>
    <name type="synonym">Dolichos pruriens</name>
    <dbReference type="NCBI Taxonomy" id="157652"/>
    <lineage>
        <taxon>Eukaryota</taxon>
        <taxon>Viridiplantae</taxon>
        <taxon>Streptophyta</taxon>
        <taxon>Embryophyta</taxon>
        <taxon>Tracheophyta</taxon>
        <taxon>Spermatophyta</taxon>
        <taxon>Magnoliopsida</taxon>
        <taxon>eudicotyledons</taxon>
        <taxon>Gunneridae</taxon>
        <taxon>Pentapetalae</taxon>
        <taxon>rosids</taxon>
        <taxon>fabids</taxon>
        <taxon>Fabales</taxon>
        <taxon>Fabaceae</taxon>
        <taxon>Papilionoideae</taxon>
        <taxon>50 kb inversion clade</taxon>
        <taxon>NPAAA clade</taxon>
        <taxon>indigoferoid/millettioid clade</taxon>
        <taxon>Phaseoleae</taxon>
        <taxon>Mucuna</taxon>
    </lineage>
</organism>
<feature type="non-terminal residue" evidence="2">
    <location>
        <position position="1"/>
    </location>
</feature>
<dbReference type="PANTHER" id="PTHR24559">
    <property type="entry name" value="TRANSPOSON TY3-I GAG-POL POLYPROTEIN"/>
    <property type="match status" value="1"/>
</dbReference>
<dbReference type="CDD" id="cd01647">
    <property type="entry name" value="RT_LTR"/>
    <property type="match status" value="1"/>
</dbReference>
<dbReference type="InterPro" id="IPR000477">
    <property type="entry name" value="RT_dom"/>
</dbReference>
<dbReference type="EMBL" id="QJKJ01013112">
    <property type="protein sequence ID" value="RDX67178.1"/>
    <property type="molecule type" value="Genomic_DNA"/>
</dbReference>
<dbReference type="Proteomes" id="UP000257109">
    <property type="component" value="Unassembled WGS sequence"/>
</dbReference>
<reference evidence="2" key="1">
    <citation type="submission" date="2018-05" db="EMBL/GenBank/DDBJ databases">
        <title>Draft genome of Mucuna pruriens seed.</title>
        <authorList>
            <person name="Nnadi N.E."/>
            <person name="Vos R."/>
            <person name="Hasami M.H."/>
            <person name="Devisetty U.K."/>
            <person name="Aguiy J.C."/>
        </authorList>
    </citation>
    <scope>NUCLEOTIDE SEQUENCE [LARGE SCALE GENOMIC DNA]</scope>
    <source>
        <strain evidence="2">JCA_2017</strain>
    </source>
</reference>
<sequence>MAIAMINQEHNPTSSRHRSHKPSISNERMFNDRRYMKIHIAPMDQHKTTFTCPFGTFAYTRMSFGLYNAPNTFQRYMMSIFLDLLEDCMEVFIDDFTVYVESFEAFLDNLSRILRRCIDSNLVLNIEKCNFMVTEGIVLGHLVLVRGIEVDKAKIDVISSLSNPVSMQEVRSFLDHVASIQAAIEGHGLCVRSALCGHISGAEEKTHVHFHPPSTKLGAVVRVDVRHVQLCTRSCPRTMSLQAAARDCLRISSNGPSLGKLFNHRKKAFGNHNFRSYLLGTKIIVFSNHAALKYLLKKSDMLLLQEFNVEIKDKKGAKNAIADHLSRLEREVNPMPIQDEFLDEQLL</sequence>
<dbReference type="Gene3D" id="3.10.10.10">
    <property type="entry name" value="HIV Type 1 Reverse Transcriptase, subunit A, domain 1"/>
    <property type="match status" value="1"/>
</dbReference>
<proteinExistence type="predicted"/>
<protein>
    <submittedName>
        <fullName evidence="2">Retrovirus-related Pol polyprotein</fullName>
    </submittedName>
</protein>
<dbReference type="InterPro" id="IPR043502">
    <property type="entry name" value="DNA/RNA_pol_sf"/>
</dbReference>
<feature type="domain" description="Reverse transcriptase" evidence="1">
    <location>
        <begin position="35"/>
        <end position="141"/>
    </location>
</feature>
<evidence type="ECO:0000259" key="1">
    <source>
        <dbReference type="Pfam" id="PF00078"/>
    </source>
</evidence>
<evidence type="ECO:0000313" key="3">
    <source>
        <dbReference type="Proteomes" id="UP000257109"/>
    </source>
</evidence>
<dbReference type="OrthoDB" id="10055717at2759"/>
<gene>
    <name evidence="2" type="primary">pol</name>
    <name evidence="2" type="ORF">CR513_53969</name>
</gene>
<comment type="caution">
    <text evidence="2">The sequence shown here is derived from an EMBL/GenBank/DDBJ whole genome shotgun (WGS) entry which is preliminary data.</text>
</comment>
<dbReference type="InterPro" id="IPR053134">
    <property type="entry name" value="RNA-dir_DNA_polymerase"/>
</dbReference>